<dbReference type="GO" id="GO:0005524">
    <property type="term" value="F:ATP binding"/>
    <property type="evidence" value="ECO:0007669"/>
    <property type="project" value="UniProtKB-UniRule"/>
</dbReference>
<dbReference type="Proteomes" id="UP000306102">
    <property type="component" value="Unassembled WGS sequence"/>
</dbReference>
<comment type="caution">
    <text evidence="14">The sequence shown here is derived from an EMBL/GenBank/DDBJ whole genome shotgun (WGS) entry which is preliminary data.</text>
</comment>
<comment type="subcellular location">
    <subcellularLocation>
        <location evidence="1">Membrane</location>
        <topology evidence="1">Single-pass type I membrane protein</topology>
    </subcellularLocation>
</comment>
<dbReference type="GO" id="GO:0016020">
    <property type="term" value="C:membrane"/>
    <property type="evidence" value="ECO:0007669"/>
    <property type="project" value="UniProtKB-SubCell"/>
</dbReference>
<evidence type="ECO:0000256" key="5">
    <source>
        <dbReference type="ARBA" id="ARBA00022729"/>
    </source>
</evidence>
<dbReference type="GO" id="GO:0004674">
    <property type="term" value="F:protein serine/threonine kinase activity"/>
    <property type="evidence" value="ECO:0007669"/>
    <property type="project" value="UniProtKB-KW"/>
</dbReference>
<dbReference type="InterPro" id="IPR032872">
    <property type="entry name" value="WAK_assoc_C"/>
</dbReference>
<evidence type="ECO:0000256" key="9">
    <source>
        <dbReference type="ARBA" id="ARBA00022989"/>
    </source>
</evidence>
<keyword evidence="15" id="KW-1185">Reference proteome</keyword>
<evidence type="ECO:0000256" key="2">
    <source>
        <dbReference type="ARBA" id="ARBA00022527"/>
    </source>
</evidence>
<evidence type="ECO:0000259" key="13">
    <source>
        <dbReference type="PROSITE" id="PS50011"/>
    </source>
</evidence>
<feature type="binding site" evidence="12">
    <location>
        <position position="214"/>
    </location>
    <ligand>
        <name>ATP</name>
        <dbReference type="ChEBI" id="CHEBI:30616"/>
    </ligand>
</feature>
<accession>A0A4S4EHY2</accession>
<keyword evidence="11" id="KW-0325">Glycoprotein</keyword>
<keyword evidence="6 12" id="KW-0547">Nucleotide-binding</keyword>
<dbReference type="Gene3D" id="1.10.510.10">
    <property type="entry name" value="Transferase(Phosphotransferase) domain 1"/>
    <property type="match status" value="1"/>
</dbReference>
<dbReference type="FunFam" id="3.30.200.20:FF:000178">
    <property type="entry name" value="serine/threonine-protein kinase PBS1-like"/>
    <property type="match status" value="1"/>
</dbReference>
<evidence type="ECO:0000256" key="3">
    <source>
        <dbReference type="ARBA" id="ARBA00022679"/>
    </source>
</evidence>
<dbReference type="InterPro" id="IPR017441">
    <property type="entry name" value="Protein_kinase_ATP_BS"/>
</dbReference>
<dbReference type="EMBL" id="SDRB02004302">
    <property type="protein sequence ID" value="THG16099.1"/>
    <property type="molecule type" value="Genomic_DNA"/>
</dbReference>
<proteinExistence type="predicted"/>
<dbReference type="InterPro" id="IPR001245">
    <property type="entry name" value="Ser-Thr/Tyr_kinase_cat_dom"/>
</dbReference>
<sequence length="622" mass="69529">MNNTISFATTSVTSSTNINISTCQTNVIVPVNQIEAVAFAINSINVRQVIGSGVGLKWDANNTLCDQCVQSNGTCGSNSSSSGSFLCYCPDHRSHKISCNTSQSQTEVSIESKLQGIWFSKINLSFSFGKQIKIKINHRRFASSANVVAFWKKESADDQNVEAFIRNHRSLAPKRYRYSDINKITNSFKDKLGQGGYGSVYKGKLSDGRLVAVKVLSQTEGNGQEFINEVASISRTSHVNIVNLLGFCFEAKRRALIYEFMAKGSLDKFICNDESASTNCPLEWSILYQIALGIARGLEYLHRGCSTRIVHFDIKPHNILLDEDLRPKISDFGLAKLCQTKQSVISMLGARGTAGYIAPEVFSRTFGQASHKSDVYSYGMMVLEMTGARDQKVGVVQTSEKYFPHWIYEHLEHNKDLRLHDIVTTKEEEETVRKMILVGLWCIQTSPSDRPPMSKVVEMLEGSLQSLQIPPKPYLFAPTRADPSAQDTSHSLGTTTMVEEMSEGRLQSMQISPLSSFLLEQYTNCSKAFQFRRFSLNCTGDTPLITIQTRPYRVLTINDSTQILKVVREEFWENICPTEFVNATVDNTPFTYISPQDLMLSYGCARLPATTIPGQFDCRPTD</sequence>
<dbReference type="AlphaFoldDB" id="A0A4S4EHY2"/>
<dbReference type="SMART" id="SM00220">
    <property type="entry name" value="S_TKc"/>
    <property type="match status" value="1"/>
</dbReference>
<evidence type="ECO:0000313" key="14">
    <source>
        <dbReference type="EMBL" id="THG16099.1"/>
    </source>
</evidence>
<dbReference type="PROSITE" id="PS00107">
    <property type="entry name" value="PROTEIN_KINASE_ATP"/>
    <property type="match status" value="1"/>
</dbReference>
<name>A0A4S4EHY2_CAMSN</name>
<feature type="domain" description="Protein kinase" evidence="13">
    <location>
        <begin position="186"/>
        <end position="475"/>
    </location>
</feature>
<keyword evidence="9" id="KW-1133">Transmembrane helix</keyword>
<dbReference type="STRING" id="542762.A0A4S4EHY2"/>
<dbReference type="PROSITE" id="PS50011">
    <property type="entry name" value="PROTEIN_KINASE_DOM"/>
    <property type="match status" value="1"/>
</dbReference>
<keyword evidence="10" id="KW-0472">Membrane</keyword>
<keyword evidence="8 12" id="KW-0067">ATP-binding</keyword>
<dbReference type="PROSITE" id="PS00108">
    <property type="entry name" value="PROTEIN_KINASE_ST"/>
    <property type="match status" value="1"/>
</dbReference>
<protein>
    <recommendedName>
        <fullName evidence="13">Protein kinase domain-containing protein</fullName>
    </recommendedName>
</protein>
<evidence type="ECO:0000256" key="8">
    <source>
        <dbReference type="ARBA" id="ARBA00022840"/>
    </source>
</evidence>
<dbReference type="InterPro" id="IPR008271">
    <property type="entry name" value="Ser/Thr_kinase_AS"/>
</dbReference>
<keyword evidence="4" id="KW-0812">Transmembrane</keyword>
<evidence type="ECO:0000313" key="15">
    <source>
        <dbReference type="Proteomes" id="UP000306102"/>
    </source>
</evidence>
<evidence type="ECO:0000256" key="1">
    <source>
        <dbReference type="ARBA" id="ARBA00004479"/>
    </source>
</evidence>
<keyword evidence="2" id="KW-0723">Serine/threonine-protein kinase</keyword>
<dbReference type="Pfam" id="PF14380">
    <property type="entry name" value="WAK_assoc"/>
    <property type="match status" value="1"/>
</dbReference>
<keyword evidence="5" id="KW-0732">Signal</keyword>
<keyword evidence="3" id="KW-0808">Transferase</keyword>
<dbReference type="InterPro" id="IPR045874">
    <property type="entry name" value="LRK10/LRL21-25-like"/>
</dbReference>
<evidence type="ECO:0000256" key="12">
    <source>
        <dbReference type="PROSITE-ProRule" id="PRU10141"/>
    </source>
</evidence>
<dbReference type="CDD" id="cd14066">
    <property type="entry name" value="STKc_IRAK"/>
    <property type="match status" value="1"/>
</dbReference>
<gene>
    <name evidence="14" type="ORF">TEA_018925</name>
</gene>
<evidence type="ECO:0000256" key="11">
    <source>
        <dbReference type="ARBA" id="ARBA00023180"/>
    </source>
</evidence>
<dbReference type="FunFam" id="1.10.510.10:FF:000590">
    <property type="entry name" value="PR5-like receptor kinase"/>
    <property type="match status" value="1"/>
</dbReference>
<dbReference type="Pfam" id="PF07714">
    <property type="entry name" value="PK_Tyr_Ser-Thr"/>
    <property type="match status" value="1"/>
</dbReference>
<dbReference type="InterPro" id="IPR000719">
    <property type="entry name" value="Prot_kinase_dom"/>
</dbReference>
<reference evidence="14 15" key="1">
    <citation type="journal article" date="2018" name="Proc. Natl. Acad. Sci. U.S.A.">
        <title>Draft genome sequence of Camellia sinensis var. sinensis provides insights into the evolution of the tea genome and tea quality.</title>
        <authorList>
            <person name="Wei C."/>
            <person name="Yang H."/>
            <person name="Wang S."/>
            <person name="Zhao J."/>
            <person name="Liu C."/>
            <person name="Gao L."/>
            <person name="Xia E."/>
            <person name="Lu Y."/>
            <person name="Tai Y."/>
            <person name="She G."/>
            <person name="Sun J."/>
            <person name="Cao H."/>
            <person name="Tong W."/>
            <person name="Gao Q."/>
            <person name="Li Y."/>
            <person name="Deng W."/>
            <person name="Jiang X."/>
            <person name="Wang W."/>
            <person name="Chen Q."/>
            <person name="Zhang S."/>
            <person name="Li H."/>
            <person name="Wu J."/>
            <person name="Wang P."/>
            <person name="Li P."/>
            <person name="Shi C."/>
            <person name="Zheng F."/>
            <person name="Jian J."/>
            <person name="Huang B."/>
            <person name="Shan D."/>
            <person name="Shi M."/>
            <person name="Fang C."/>
            <person name="Yue Y."/>
            <person name="Li F."/>
            <person name="Li D."/>
            <person name="Wei S."/>
            <person name="Han B."/>
            <person name="Jiang C."/>
            <person name="Yin Y."/>
            <person name="Xia T."/>
            <person name="Zhang Z."/>
            <person name="Bennetzen J.L."/>
            <person name="Zhao S."/>
            <person name="Wan X."/>
        </authorList>
    </citation>
    <scope>NUCLEOTIDE SEQUENCE [LARGE SCALE GENOMIC DNA]</scope>
    <source>
        <strain evidence="15">cv. Shuchazao</strain>
        <tissue evidence="14">Leaf</tissue>
    </source>
</reference>
<evidence type="ECO:0000256" key="4">
    <source>
        <dbReference type="ARBA" id="ARBA00022692"/>
    </source>
</evidence>
<dbReference type="Gene3D" id="3.30.200.20">
    <property type="entry name" value="Phosphorylase Kinase, domain 1"/>
    <property type="match status" value="1"/>
</dbReference>
<organism evidence="14 15">
    <name type="scientific">Camellia sinensis var. sinensis</name>
    <name type="common">China tea</name>
    <dbReference type="NCBI Taxonomy" id="542762"/>
    <lineage>
        <taxon>Eukaryota</taxon>
        <taxon>Viridiplantae</taxon>
        <taxon>Streptophyta</taxon>
        <taxon>Embryophyta</taxon>
        <taxon>Tracheophyta</taxon>
        <taxon>Spermatophyta</taxon>
        <taxon>Magnoliopsida</taxon>
        <taxon>eudicotyledons</taxon>
        <taxon>Gunneridae</taxon>
        <taxon>Pentapetalae</taxon>
        <taxon>asterids</taxon>
        <taxon>Ericales</taxon>
        <taxon>Theaceae</taxon>
        <taxon>Camellia</taxon>
    </lineage>
</organism>
<dbReference type="InterPro" id="IPR011009">
    <property type="entry name" value="Kinase-like_dom_sf"/>
</dbReference>
<dbReference type="SUPFAM" id="SSF56112">
    <property type="entry name" value="Protein kinase-like (PK-like)"/>
    <property type="match status" value="1"/>
</dbReference>
<dbReference type="PANTHER" id="PTHR27009">
    <property type="entry name" value="RUST RESISTANCE KINASE LR10-RELATED"/>
    <property type="match status" value="1"/>
</dbReference>
<keyword evidence="7" id="KW-0418">Kinase</keyword>
<evidence type="ECO:0000256" key="7">
    <source>
        <dbReference type="ARBA" id="ARBA00022777"/>
    </source>
</evidence>
<evidence type="ECO:0000256" key="6">
    <source>
        <dbReference type="ARBA" id="ARBA00022741"/>
    </source>
</evidence>
<evidence type="ECO:0000256" key="10">
    <source>
        <dbReference type="ARBA" id="ARBA00023136"/>
    </source>
</evidence>